<feature type="signal peptide" evidence="1">
    <location>
        <begin position="1"/>
        <end position="25"/>
    </location>
</feature>
<name>A0A8T0X6V5_PANVG</name>
<keyword evidence="3" id="KW-1185">Reference proteome</keyword>
<keyword evidence="1" id="KW-0732">Signal</keyword>
<feature type="chain" id="PRO_5035876815" description="Secreted protein" evidence="1">
    <location>
        <begin position="26"/>
        <end position="91"/>
    </location>
</feature>
<comment type="caution">
    <text evidence="2">The sequence shown here is derived from an EMBL/GenBank/DDBJ whole genome shotgun (WGS) entry which is preliminary data.</text>
</comment>
<dbReference type="Proteomes" id="UP000823388">
    <property type="component" value="Chromosome 1N"/>
</dbReference>
<protein>
    <recommendedName>
        <fullName evidence="4">Secreted protein</fullName>
    </recommendedName>
</protein>
<proteinExistence type="predicted"/>
<accession>A0A8T0X6V5</accession>
<evidence type="ECO:0008006" key="4">
    <source>
        <dbReference type="Google" id="ProtNLM"/>
    </source>
</evidence>
<reference evidence="2" key="1">
    <citation type="submission" date="2020-05" db="EMBL/GenBank/DDBJ databases">
        <title>WGS assembly of Panicum virgatum.</title>
        <authorList>
            <person name="Lovell J.T."/>
            <person name="Jenkins J."/>
            <person name="Shu S."/>
            <person name="Juenger T.E."/>
            <person name="Schmutz J."/>
        </authorList>
    </citation>
    <scope>NUCLEOTIDE SEQUENCE</scope>
    <source>
        <strain evidence="2">AP13</strain>
    </source>
</reference>
<dbReference type="EMBL" id="CM029038">
    <property type="protein sequence ID" value="KAG2654328.1"/>
    <property type="molecule type" value="Genomic_DNA"/>
</dbReference>
<sequence length="91" mass="10213">MQALVGGCCRGSASILPWCLCFVDALLVDGGKKSNAGWCFHSFHHSSSRFPPLGWHWMVVRGARMYCRCRLRLQGRLSFPVSFGLCVLRHS</sequence>
<gene>
    <name evidence="2" type="ORF">PVAP13_1NG487419</name>
</gene>
<evidence type="ECO:0000313" key="3">
    <source>
        <dbReference type="Proteomes" id="UP000823388"/>
    </source>
</evidence>
<dbReference type="AlphaFoldDB" id="A0A8T0X6V5"/>
<organism evidence="2 3">
    <name type="scientific">Panicum virgatum</name>
    <name type="common">Blackwell switchgrass</name>
    <dbReference type="NCBI Taxonomy" id="38727"/>
    <lineage>
        <taxon>Eukaryota</taxon>
        <taxon>Viridiplantae</taxon>
        <taxon>Streptophyta</taxon>
        <taxon>Embryophyta</taxon>
        <taxon>Tracheophyta</taxon>
        <taxon>Spermatophyta</taxon>
        <taxon>Magnoliopsida</taxon>
        <taxon>Liliopsida</taxon>
        <taxon>Poales</taxon>
        <taxon>Poaceae</taxon>
        <taxon>PACMAD clade</taxon>
        <taxon>Panicoideae</taxon>
        <taxon>Panicodae</taxon>
        <taxon>Paniceae</taxon>
        <taxon>Panicinae</taxon>
        <taxon>Panicum</taxon>
        <taxon>Panicum sect. Hiantes</taxon>
    </lineage>
</organism>
<evidence type="ECO:0000313" key="2">
    <source>
        <dbReference type="EMBL" id="KAG2654328.1"/>
    </source>
</evidence>
<evidence type="ECO:0000256" key="1">
    <source>
        <dbReference type="SAM" id="SignalP"/>
    </source>
</evidence>